<sequence length="96" mass="10972">MNDEQREANRQAFLALLKQFNVKQGESAVLINAVTRRPCSIRTVRSWLNDPTKKSSRPCPSWAVKALQDGIVYMQQLMERREQQQAAKLTAGDTPR</sequence>
<dbReference type="RefSeq" id="WP_041925792.1">
    <property type="nucleotide sequence ID" value="NZ_NTME01000047.1"/>
</dbReference>
<gene>
    <name evidence="1" type="ORF">CMV24_26570</name>
</gene>
<reference evidence="1 2" key="1">
    <citation type="submission" date="2017-09" db="EMBL/GenBank/DDBJ databases">
        <authorList>
            <person name="Ehlers B."/>
            <person name="Leendertz F.H."/>
        </authorList>
    </citation>
    <scope>NUCLEOTIDE SEQUENCE [LARGE SCALE GENOMIC DNA]</scope>
    <source>
        <strain evidence="1 2">DJ-1</strain>
    </source>
</reference>
<protein>
    <submittedName>
        <fullName evidence="1">Uncharacterized protein</fullName>
    </submittedName>
</protein>
<dbReference type="AlphaFoldDB" id="A0A2A3LXF6"/>
<accession>A0A2A3LXF6</accession>
<proteinExistence type="predicted"/>
<dbReference type="Proteomes" id="UP000218102">
    <property type="component" value="Unassembled WGS sequence"/>
</dbReference>
<dbReference type="EMBL" id="NTME01000047">
    <property type="protein sequence ID" value="PBJ92493.1"/>
    <property type="molecule type" value="Genomic_DNA"/>
</dbReference>
<evidence type="ECO:0000313" key="2">
    <source>
        <dbReference type="Proteomes" id="UP000218102"/>
    </source>
</evidence>
<organism evidence="1 2">
    <name type="scientific">Pseudomonas plecoglossicida</name>
    <dbReference type="NCBI Taxonomy" id="70775"/>
    <lineage>
        <taxon>Bacteria</taxon>
        <taxon>Pseudomonadati</taxon>
        <taxon>Pseudomonadota</taxon>
        <taxon>Gammaproteobacteria</taxon>
        <taxon>Pseudomonadales</taxon>
        <taxon>Pseudomonadaceae</taxon>
        <taxon>Pseudomonas</taxon>
    </lineage>
</organism>
<comment type="caution">
    <text evidence="1">The sequence shown here is derived from an EMBL/GenBank/DDBJ whole genome shotgun (WGS) entry which is preliminary data.</text>
</comment>
<evidence type="ECO:0000313" key="1">
    <source>
        <dbReference type="EMBL" id="PBJ92493.1"/>
    </source>
</evidence>
<name>A0A2A3LXF6_PSEDL</name>